<evidence type="ECO:0000313" key="1">
    <source>
        <dbReference type="EMBL" id="AIA64094.1"/>
    </source>
</evidence>
<evidence type="ECO:0000313" key="2">
    <source>
        <dbReference type="Proteomes" id="UP000026999"/>
    </source>
</evidence>
<dbReference type="KEGG" id="vg:19685810"/>
<protein>
    <submittedName>
        <fullName evidence="1">Uncharacterized protein</fullName>
    </submittedName>
</protein>
<sequence length="55" mass="6730">MSYNIYDINYKEKQDVLDIIYGSYSDNIDKEIEEVYRKAESWDKMHKEFKTKKEG</sequence>
<keyword evidence="2" id="KW-1185">Reference proteome</keyword>
<accession>A0A060AFG5</accession>
<reference evidence="1 2" key="1">
    <citation type="journal article" date="2014" name="Genome Announc.">
        <title>Complete Genome Sequence of a Staphylococcus epidermidis Bacteriophage Isolated from the Anterior Nares of Humans.</title>
        <authorList>
            <person name="Aswani V.H."/>
            <person name="Tremblay D.M."/>
            <person name="Moineau S."/>
            <person name="Shukla S.K."/>
        </authorList>
    </citation>
    <scope>NUCLEOTIDE SEQUENCE [LARGE SCALE GENOMIC DNA]</scope>
</reference>
<dbReference type="EMBL" id="KJ804259">
    <property type="protein sequence ID" value="AIA64094.1"/>
    <property type="molecule type" value="Genomic_DNA"/>
</dbReference>
<dbReference type="RefSeq" id="YP_009042573.1">
    <property type="nucleotide sequence ID" value="NC_024355.1"/>
</dbReference>
<proteinExistence type="predicted"/>
<organism evidence="1 2">
    <name type="scientific">Staphylococcus phage 6ec</name>
    <dbReference type="NCBI Taxonomy" id="1500386"/>
    <lineage>
        <taxon>Viruses</taxon>
        <taxon>Duplodnaviria</taxon>
        <taxon>Heunggongvirae</taxon>
        <taxon>Uroviricota</taxon>
        <taxon>Caudoviricetes</taxon>
        <taxon>Sextaecvirus</taxon>
        <taxon>Sextaecvirus sextaec</taxon>
    </lineage>
</organism>
<name>A0A060AFG5_9CAUD</name>
<dbReference type="GeneID" id="19685810"/>
<gene>
    <name evidence="1" type="ORF">PHAGE6E_68</name>
</gene>
<dbReference type="Proteomes" id="UP000026999">
    <property type="component" value="Segment"/>
</dbReference>